<evidence type="ECO:0000256" key="6">
    <source>
        <dbReference type="ARBA" id="ARBA00023125"/>
    </source>
</evidence>
<dbReference type="Gene3D" id="3.40.50.10810">
    <property type="entry name" value="Tandem AAA-ATPase domain"/>
    <property type="match status" value="1"/>
</dbReference>
<keyword evidence="1 9" id="KW-0547">Nucleotide-binding</keyword>
<dbReference type="GO" id="GO:0005524">
    <property type="term" value="F:ATP binding"/>
    <property type="evidence" value="ECO:0007669"/>
    <property type="project" value="UniProtKB-UniRule"/>
</dbReference>
<dbReference type="GO" id="GO:0006355">
    <property type="term" value="P:regulation of DNA-templated transcription"/>
    <property type="evidence" value="ECO:0007669"/>
    <property type="project" value="UniProtKB-UniRule"/>
</dbReference>
<dbReference type="PANTHER" id="PTHR45766:SF6">
    <property type="entry name" value="SWI_SNF-RELATED MATRIX-ASSOCIATED ACTIN-DEPENDENT REGULATOR OF CHROMATIN SUBFAMILY A-LIKE PROTEIN 1"/>
    <property type="match status" value="1"/>
</dbReference>
<keyword evidence="2 9" id="KW-0378">Hydrolase</keyword>
<feature type="domain" description="Helicase ATP-binding" evidence="10">
    <location>
        <begin position="162"/>
        <end position="343"/>
    </location>
</feature>
<dbReference type="Proteomes" id="UP000054695">
    <property type="component" value="Unassembled WGS sequence"/>
</dbReference>
<dbReference type="InterPro" id="IPR057342">
    <property type="entry name" value="DEXDc_RapA"/>
</dbReference>
<keyword evidence="7 9" id="KW-0010">Activator</keyword>
<gene>
    <name evidence="12" type="primary">hepA</name>
    <name evidence="9" type="synonym">rapA</name>
    <name evidence="12" type="ORF">Lboz_1989</name>
</gene>
<dbReference type="InterPro" id="IPR040766">
    <property type="entry name" value="Tudor_2_RapA"/>
</dbReference>
<dbReference type="PROSITE" id="PS51192">
    <property type="entry name" value="HELICASE_ATP_BIND_1"/>
    <property type="match status" value="1"/>
</dbReference>
<dbReference type="Pfam" id="PF18337">
    <property type="entry name" value="Tudor_RapA"/>
    <property type="match status" value="1"/>
</dbReference>
<dbReference type="Pfam" id="PF18339">
    <property type="entry name" value="Tudor_1_RapA"/>
    <property type="match status" value="1"/>
</dbReference>
<dbReference type="InterPro" id="IPR049730">
    <property type="entry name" value="SNF2/RAD54-like_C"/>
</dbReference>
<organism evidence="12 13">
    <name type="scientific">Legionella bozemanae</name>
    <name type="common">Fluoribacter bozemanae</name>
    <dbReference type="NCBI Taxonomy" id="447"/>
    <lineage>
        <taxon>Bacteria</taxon>
        <taxon>Pseudomonadati</taxon>
        <taxon>Pseudomonadota</taxon>
        <taxon>Gammaproteobacteria</taxon>
        <taxon>Legionellales</taxon>
        <taxon>Legionellaceae</taxon>
        <taxon>Legionella</taxon>
    </lineage>
</organism>
<dbReference type="Gene3D" id="6.10.140.1500">
    <property type="match status" value="1"/>
</dbReference>
<dbReference type="PROSITE" id="PS51194">
    <property type="entry name" value="HELICASE_CTER"/>
    <property type="match status" value="1"/>
</dbReference>
<dbReference type="SMART" id="SM00487">
    <property type="entry name" value="DEXDc"/>
    <property type="match status" value="1"/>
</dbReference>
<dbReference type="Gene3D" id="3.30.360.80">
    <property type="match status" value="1"/>
</dbReference>
<dbReference type="SUPFAM" id="SSF52540">
    <property type="entry name" value="P-loop containing nucleoside triphosphate hydrolases"/>
    <property type="match status" value="2"/>
</dbReference>
<dbReference type="AlphaFoldDB" id="A0A0W0RQI7"/>
<evidence type="ECO:0000259" key="11">
    <source>
        <dbReference type="PROSITE" id="PS51194"/>
    </source>
</evidence>
<comment type="caution">
    <text evidence="12">The sequence shown here is derived from an EMBL/GenBank/DDBJ whole genome shotgun (WGS) entry which is preliminary data.</text>
</comment>
<keyword evidence="8 9" id="KW-0804">Transcription</keyword>
<dbReference type="InterPro" id="IPR023949">
    <property type="entry name" value="Helicase_RapA"/>
</dbReference>
<evidence type="ECO:0000256" key="1">
    <source>
        <dbReference type="ARBA" id="ARBA00022741"/>
    </source>
</evidence>
<keyword evidence="5 9" id="KW-0805">Transcription regulation</keyword>
<name>A0A0W0RQI7_LEGBO</name>
<keyword evidence="3 9" id="KW-0347">Helicase</keyword>
<keyword evidence="13" id="KW-1185">Reference proteome</keyword>
<sequence length="951" mass="109215">MTFSIGQRWISNTETHLGLGIIIDLNGRQVSVSFPAADEERIYSTDSAPLSRIIYKEGDEITTSSQQKMCVTHVEERQGLFFYTGVDDAGNEFQISELSLNCFIKLNTPEQRLFSGLLDKLNTFKLRIDTLHHASRLQQSGVRGLLGSRTSHLKHQVYIASEVAQRHAPRVLLADEVGLGKTIEAGMIIHYQLGTGRAQRILIVVPQTLTHQWLVEMIRRFNLYFSIIDTERYELVYELEEEEGMQLGTSQENLFENEQLVLCSLDFLMENEKARQQAMASQWDLLVVDEAHHLHWSEEEKSPEYECIEELARQSKGLLLLTATPEQAGIASHFARLRLLDPSRFYNFSAFKKEEEGYQQINKLVHELMAYEEQTPADALSAEHKSQLEAYLGEITGLSMNQIIKDLLDRHGTGRVLFRNTRAAIQGFPERRVHPCPLECSEIYSSMEEQKGQRKLYPEQLVNKEIWLENDPRVMWLVNKINELHPQKVLLICAKANTAIALDQYLKLKRGIRSTSFHEGLSIIERDRSAAYFAEQENGAQVLVCSEIGSEGRNFQFAHHLVLFDLPLNPDLLEQRIGRLDRIGQRHTIEIYVPYLLNTVQEKLFRWYHEGINLFTRSCSIGFTLYEEFENELLPILDTVDTNPQELEKLILETKTRAEQINQALHEGRDRLLELNSCNAPQAEALIAAIEAEENFLELENYMAQVFQEYGIDHEYHSEATEILRPTDHMKTSHFPGLKEDGVTVTYSRSKALVREDVEFLSWEHPMVSECMEMILDSELGNATLATISIKSIKPGTLFLESFFTAHCAAPKNLQLDRFLPLTPIRVLMDVSGKNLSSILDYKQLNQMCEPVKRHLGYPIIQQIHADLEFILTQSKKVAEGQLQEIIKHATNQMKESITHEVNRLEALKKINPSIREDEIAFYKKRLIKSEEFIHSTTLKLQALRVVINKV</sequence>
<evidence type="ECO:0000256" key="3">
    <source>
        <dbReference type="ARBA" id="ARBA00022806"/>
    </source>
</evidence>
<evidence type="ECO:0000256" key="5">
    <source>
        <dbReference type="ARBA" id="ARBA00023015"/>
    </source>
</evidence>
<dbReference type="Gene3D" id="2.30.30.140">
    <property type="match status" value="1"/>
</dbReference>
<evidence type="ECO:0000313" key="13">
    <source>
        <dbReference type="Proteomes" id="UP000054695"/>
    </source>
</evidence>
<comment type="similarity">
    <text evidence="9">Belongs to the SNF2/RAD54 helicase family. RapA subfamily.</text>
</comment>
<dbReference type="GO" id="GO:0004386">
    <property type="term" value="F:helicase activity"/>
    <property type="evidence" value="ECO:0007669"/>
    <property type="project" value="UniProtKB-UniRule"/>
</dbReference>
<dbReference type="PANTHER" id="PTHR45766">
    <property type="entry name" value="DNA ANNEALING HELICASE AND ENDONUCLEASE ZRANB3 FAMILY MEMBER"/>
    <property type="match status" value="1"/>
</dbReference>
<keyword evidence="6 9" id="KW-0238">DNA-binding</keyword>
<dbReference type="CDD" id="cd18011">
    <property type="entry name" value="DEXDc_RapA"/>
    <property type="match status" value="1"/>
</dbReference>
<dbReference type="EC" id="3.6.4.-" evidence="9"/>
<evidence type="ECO:0000256" key="2">
    <source>
        <dbReference type="ARBA" id="ARBA00022801"/>
    </source>
</evidence>
<comment type="function">
    <text evidence="9">Transcription regulator that activates transcription by stimulating RNA polymerase (RNAP) recycling in case of stress conditions such as supercoiled DNA or high salt concentrations. Probably acts by releasing the RNAP, when it is trapped or immobilized on tightly supercoiled DNA. Does not activate transcription on linear DNA. Probably not involved in DNA repair.</text>
</comment>
<dbReference type="InterPro" id="IPR001650">
    <property type="entry name" value="Helicase_C-like"/>
</dbReference>
<comment type="subunit">
    <text evidence="9">Interacts with the RNAP. Has a higher affinity for the core RNAP than for the holoenzyme. Its ATPase activity is stimulated by binding to RNAP.</text>
</comment>
<dbReference type="PATRIC" id="fig|447.4.peg.2118"/>
<dbReference type="NCBIfam" id="NF003426">
    <property type="entry name" value="PRK04914.1"/>
    <property type="match status" value="1"/>
</dbReference>
<reference evidence="12 13" key="1">
    <citation type="submission" date="2015-11" db="EMBL/GenBank/DDBJ databases">
        <title>Genomic analysis of 38 Legionella species identifies large and diverse effector repertoires.</title>
        <authorList>
            <person name="Burstein D."/>
            <person name="Amaro F."/>
            <person name="Zusman T."/>
            <person name="Lifshitz Z."/>
            <person name="Cohen O."/>
            <person name="Gilbert J.A."/>
            <person name="Pupko T."/>
            <person name="Shuman H.A."/>
            <person name="Segal G."/>
        </authorList>
    </citation>
    <scope>NUCLEOTIDE SEQUENCE [LARGE SCALE GENOMIC DNA]</scope>
    <source>
        <strain evidence="12 13">WIGA</strain>
    </source>
</reference>
<dbReference type="InterPro" id="IPR040765">
    <property type="entry name" value="Tudor_1_RapA"/>
</dbReference>
<dbReference type="Gene3D" id="3.40.50.300">
    <property type="entry name" value="P-loop containing nucleotide triphosphate hydrolases"/>
    <property type="match status" value="1"/>
</dbReference>
<keyword evidence="4 9" id="KW-0067">ATP-binding</keyword>
<dbReference type="SMART" id="SM00490">
    <property type="entry name" value="HELICc"/>
    <property type="match status" value="1"/>
</dbReference>
<evidence type="ECO:0000259" key="10">
    <source>
        <dbReference type="PROSITE" id="PS51192"/>
    </source>
</evidence>
<dbReference type="Pfam" id="PF00271">
    <property type="entry name" value="Helicase_C"/>
    <property type="match status" value="1"/>
</dbReference>
<evidence type="ECO:0000256" key="8">
    <source>
        <dbReference type="ARBA" id="ARBA00023163"/>
    </source>
</evidence>
<dbReference type="InterPro" id="IPR014001">
    <property type="entry name" value="Helicase_ATP-bd"/>
</dbReference>
<proteinExistence type="inferred from homology"/>
<evidence type="ECO:0000313" key="12">
    <source>
        <dbReference type="EMBL" id="KTC73343.1"/>
    </source>
</evidence>
<dbReference type="Gene3D" id="2.30.30.930">
    <property type="match status" value="1"/>
</dbReference>
<dbReference type="Pfam" id="PF00176">
    <property type="entry name" value="SNF2-rel_dom"/>
    <property type="match status" value="1"/>
</dbReference>
<dbReference type="STRING" id="447.Lboz_1989"/>
<evidence type="ECO:0000256" key="9">
    <source>
        <dbReference type="HAMAP-Rule" id="MF_01821"/>
    </source>
</evidence>
<dbReference type="InterPro" id="IPR000330">
    <property type="entry name" value="SNF2_N"/>
</dbReference>
<evidence type="ECO:0000256" key="7">
    <source>
        <dbReference type="ARBA" id="ARBA00023159"/>
    </source>
</evidence>
<feature type="binding site" evidence="9">
    <location>
        <begin position="175"/>
        <end position="182"/>
    </location>
    <ligand>
        <name>ATP</name>
        <dbReference type="ChEBI" id="CHEBI:30616"/>
    </ligand>
</feature>
<evidence type="ECO:0000256" key="4">
    <source>
        <dbReference type="ARBA" id="ARBA00022840"/>
    </source>
</evidence>
<dbReference type="Gene3D" id="6.10.140.2230">
    <property type="match status" value="1"/>
</dbReference>
<dbReference type="EMBL" id="LNXU01000019">
    <property type="protein sequence ID" value="KTC73343.1"/>
    <property type="molecule type" value="Genomic_DNA"/>
</dbReference>
<dbReference type="RefSeq" id="WP_058459620.1">
    <property type="nucleotide sequence ID" value="NZ_CAAAIY010000010.1"/>
</dbReference>
<feature type="domain" description="Helicase C-terminal" evidence="11">
    <location>
        <begin position="473"/>
        <end position="648"/>
    </location>
</feature>
<dbReference type="InterPro" id="IPR038718">
    <property type="entry name" value="SNF2-like_sf"/>
</dbReference>
<dbReference type="OrthoDB" id="9814088at2"/>
<dbReference type="InterPro" id="IPR022737">
    <property type="entry name" value="RapA_C"/>
</dbReference>
<accession>A0A0W0RQI7</accession>
<protein>
    <recommendedName>
        <fullName evidence="9">RNA polymerase-associated protein RapA</fullName>
        <ecNumber evidence="9">3.6.4.-</ecNumber>
    </recommendedName>
    <alternativeName>
        <fullName evidence="9">ATP-dependent helicase HepA</fullName>
    </alternativeName>
</protein>
<dbReference type="CDD" id="cd18793">
    <property type="entry name" value="SF2_C_SNF"/>
    <property type="match status" value="1"/>
</dbReference>
<dbReference type="GO" id="GO:0003677">
    <property type="term" value="F:DNA binding"/>
    <property type="evidence" value="ECO:0007669"/>
    <property type="project" value="UniProtKB-KW"/>
</dbReference>
<dbReference type="GO" id="GO:0016817">
    <property type="term" value="F:hydrolase activity, acting on acid anhydrides"/>
    <property type="evidence" value="ECO:0007669"/>
    <property type="project" value="InterPro"/>
</dbReference>
<dbReference type="InterPro" id="IPR027417">
    <property type="entry name" value="P-loop_NTPase"/>
</dbReference>
<dbReference type="HAMAP" id="MF_01821">
    <property type="entry name" value="Helicase_RapA"/>
    <property type="match status" value="1"/>
</dbReference>
<dbReference type="Pfam" id="PF12137">
    <property type="entry name" value="RapA_C"/>
    <property type="match status" value="1"/>
</dbReference>
<feature type="short sequence motif" description="DEAH box" evidence="9">
    <location>
        <begin position="289"/>
        <end position="292"/>
    </location>
</feature>